<keyword evidence="2" id="KW-1185">Reference proteome</keyword>
<protein>
    <submittedName>
        <fullName evidence="1">Uncharacterized protein</fullName>
    </submittedName>
</protein>
<sequence>MFVQSRGSIGFLCIVSKIQNINHFQFISPKEVV</sequence>
<dbReference type="EMBL" id="CP097507">
    <property type="protein sequence ID" value="URE06545.1"/>
    <property type="molecule type" value="Genomic_DNA"/>
</dbReference>
<reference evidence="1" key="1">
    <citation type="submission" date="2022-05" db="EMBL/GenBank/DDBJ databases">
        <title>The Musa troglodytarum L. genome provides insights into the mechanism of non-climacteric behaviour and enrichment of carotenoids.</title>
        <authorList>
            <person name="Wang J."/>
        </authorList>
    </citation>
    <scope>NUCLEOTIDE SEQUENCE</scope>
    <source>
        <tissue evidence="1">Leaf</tissue>
    </source>
</reference>
<gene>
    <name evidence="1" type="ORF">MUK42_37034</name>
</gene>
<name>A0A9E7K828_9LILI</name>
<dbReference type="AlphaFoldDB" id="A0A9E7K828"/>
<proteinExistence type="predicted"/>
<accession>A0A9E7K828</accession>
<organism evidence="1 2">
    <name type="scientific">Musa troglodytarum</name>
    <name type="common">fe'i banana</name>
    <dbReference type="NCBI Taxonomy" id="320322"/>
    <lineage>
        <taxon>Eukaryota</taxon>
        <taxon>Viridiplantae</taxon>
        <taxon>Streptophyta</taxon>
        <taxon>Embryophyta</taxon>
        <taxon>Tracheophyta</taxon>
        <taxon>Spermatophyta</taxon>
        <taxon>Magnoliopsida</taxon>
        <taxon>Liliopsida</taxon>
        <taxon>Zingiberales</taxon>
        <taxon>Musaceae</taxon>
        <taxon>Musa</taxon>
    </lineage>
</organism>
<evidence type="ECO:0000313" key="2">
    <source>
        <dbReference type="Proteomes" id="UP001055439"/>
    </source>
</evidence>
<dbReference type="Proteomes" id="UP001055439">
    <property type="component" value="Chromosome 5"/>
</dbReference>
<evidence type="ECO:0000313" key="1">
    <source>
        <dbReference type="EMBL" id="URE06545.1"/>
    </source>
</evidence>